<feature type="non-terminal residue" evidence="1">
    <location>
        <position position="152"/>
    </location>
</feature>
<dbReference type="Pfam" id="PF13306">
    <property type="entry name" value="LRR_5"/>
    <property type="match status" value="1"/>
</dbReference>
<dbReference type="EMBL" id="GDID01000933">
    <property type="protein sequence ID" value="JAP95673.1"/>
    <property type="molecule type" value="Transcribed_RNA"/>
</dbReference>
<evidence type="ECO:0000313" key="1">
    <source>
        <dbReference type="EMBL" id="JAP95673.1"/>
    </source>
</evidence>
<sequence length="152" mass="17853">NHTNKFMNNIIVINNTVVILKHKLRDKDLKQIDKSRIFNVIAPFLETVITEQFKNWHQLQFVFAPNLKIIKNNAFQNCHRLNKLIGDKITEVQKFAFKECYNLNQVNLSNVKKFNDHSMVSCGLQKIQNTCCKQLGDYVFKNCFQLQSLDFS</sequence>
<dbReference type="InterPro" id="IPR032675">
    <property type="entry name" value="LRR_dom_sf"/>
</dbReference>
<protein>
    <submittedName>
        <fullName evidence="1">Leucine rich repeats-containing protein</fullName>
    </submittedName>
</protein>
<reference evidence="1" key="1">
    <citation type="submission" date="2015-07" db="EMBL/GenBank/DDBJ databases">
        <title>Adaptation to a free-living lifestyle via gene acquisitions in the diplomonad Trepomonas sp. PC1.</title>
        <authorList>
            <person name="Xu F."/>
            <person name="Jerlstrom-Hultqvist J."/>
            <person name="Kolisko M."/>
            <person name="Simpson A.G.B."/>
            <person name="Roger A.J."/>
            <person name="Svard S.G."/>
            <person name="Andersson J.O."/>
        </authorList>
    </citation>
    <scope>NUCLEOTIDE SEQUENCE</scope>
    <source>
        <strain evidence="1">PC1</strain>
    </source>
</reference>
<gene>
    <name evidence="1" type="ORF">TPC1_11249</name>
</gene>
<proteinExistence type="predicted"/>
<dbReference type="Gene3D" id="3.80.10.10">
    <property type="entry name" value="Ribonuclease Inhibitor"/>
    <property type="match status" value="1"/>
</dbReference>
<feature type="non-terminal residue" evidence="1">
    <location>
        <position position="1"/>
    </location>
</feature>
<dbReference type="InterPro" id="IPR026906">
    <property type="entry name" value="LRR_5"/>
</dbReference>
<organism evidence="1">
    <name type="scientific">Trepomonas sp. PC1</name>
    <dbReference type="NCBI Taxonomy" id="1076344"/>
    <lineage>
        <taxon>Eukaryota</taxon>
        <taxon>Metamonada</taxon>
        <taxon>Diplomonadida</taxon>
        <taxon>Hexamitidae</taxon>
        <taxon>Hexamitinae</taxon>
        <taxon>Trepomonas</taxon>
    </lineage>
</organism>
<dbReference type="AlphaFoldDB" id="A0A146KG49"/>
<name>A0A146KG49_9EUKA</name>
<accession>A0A146KG49</accession>
<dbReference type="SUPFAM" id="SSF52058">
    <property type="entry name" value="L domain-like"/>
    <property type="match status" value="1"/>
</dbReference>